<comment type="caution">
    <text evidence="2">The sequence shown here is derived from an EMBL/GenBank/DDBJ whole genome shotgun (WGS) entry which is preliminary data.</text>
</comment>
<evidence type="ECO:0000313" key="3">
    <source>
        <dbReference type="Proteomes" id="UP000216991"/>
    </source>
</evidence>
<evidence type="ECO:0000313" key="2">
    <source>
        <dbReference type="EMBL" id="OYQ27231.1"/>
    </source>
</evidence>
<sequence>MRAQASDTVASPAAPPPLGLFIDGKGPNGMSDLPMGVKRIPDSNIVVSGHQKGGALGLLFGVVGMAIQSSANTDAGGKRTNDIQDALRFDVTGRARELTTSILAEKPFEGAYTLLTEESPTAVSMVPYIVLTFVNETDVRPYIVLKTKLEPEAGSKKPRTIKYFCCEGPAMPLTGAGSLTENNGEKLKALLNTELDTALRLMLTDRRQPFARDDEARLDIKGSLPFVGKPLKWRGWDLGNFKDYRLLEFRGGIMVFGGVHAVEPGALEITPYVKKK</sequence>
<dbReference type="EMBL" id="NOXT01000114">
    <property type="protein sequence ID" value="OYQ27231.1"/>
    <property type="molecule type" value="Genomic_DNA"/>
</dbReference>
<proteinExistence type="predicted"/>
<name>A0A255YDF8_9SPHN</name>
<dbReference type="AlphaFoldDB" id="A0A255YDF8"/>
<accession>A0A255YDF8</accession>
<dbReference type="Proteomes" id="UP000216991">
    <property type="component" value="Unassembled WGS sequence"/>
</dbReference>
<organism evidence="2 3">
    <name type="scientific">Sandarakinorhabdus cyanobacteriorum</name>
    <dbReference type="NCBI Taxonomy" id="1981098"/>
    <lineage>
        <taxon>Bacteria</taxon>
        <taxon>Pseudomonadati</taxon>
        <taxon>Pseudomonadota</taxon>
        <taxon>Alphaproteobacteria</taxon>
        <taxon>Sphingomonadales</taxon>
        <taxon>Sphingosinicellaceae</taxon>
        <taxon>Sandarakinorhabdus</taxon>
    </lineage>
</organism>
<protein>
    <submittedName>
        <fullName evidence="2">Uncharacterized protein</fullName>
    </submittedName>
</protein>
<keyword evidence="3" id="KW-1185">Reference proteome</keyword>
<reference evidence="2 3" key="1">
    <citation type="submission" date="2017-07" db="EMBL/GenBank/DDBJ databases">
        <title>Sandarakinorhabdus cyanobacteriorum sp. nov., a novel bacterium isolated from cyanobacterial aggregates in a eutrophic lake.</title>
        <authorList>
            <person name="Cai H."/>
        </authorList>
    </citation>
    <scope>NUCLEOTIDE SEQUENCE [LARGE SCALE GENOMIC DNA]</scope>
    <source>
        <strain evidence="2 3">TH057</strain>
    </source>
</reference>
<gene>
    <name evidence="2" type="ORF">CHU93_10870</name>
</gene>
<feature type="region of interest" description="Disordered" evidence="1">
    <location>
        <begin position="1"/>
        <end position="21"/>
    </location>
</feature>
<evidence type="ECO:0000256" key="1">
    <source>
        <dbReference type="SAM" id="MobiDB-lite"/>
    </source>
</evidence>